<evidence type="ECO:0000313" key="2">
    <source>
        <dbReference type="EMBL" id="GLQ17957.1"/>
    </source>
</evidence>
<name>A0ABQ5UTE2_9HYPH</name>
<protein>
    <recommendedName>
        <fullName evidence="4">PepSY domain-containing protein</fullName>
    </recommendedName>
</protein>
<evidence type="ECO:0000256" key="1">
    <source>
        <dbReference type="SAM" id="SignalP"/>
    </source>
</evidence>
<dbReference type="EMBL" id="BSNI01000002">
    <property type="protein sequence ID" value="GLQ17957.1"/>
    <property type="molecule type" value="Genomic_DNA"/>
</dbReference>
<dbReference type="Proteomes" id="UP001161405">
    <property type="component" value="Unassembled WGS sequence"/>
</dbReference>
<dbReference type="RefSeq" id="WP_284364474.1">
    <property type="nucleotide sequence ID" value="NZ_BSNI01000002.1"/>
</dbReference>
<evidence type="ECO:0008006" key="4">
    <source>
        <dbReference type="Google" id="ProtNLM"/>
    </source>
</evidence>
<gene>
    <name evidence="2" type="ORF">GCM10007879_22060</name>
</gene>
<comment type="caution">
    <text evidence="2">The sequence shown here is derived from an EMBL/GenBank/DDBJ whole genome shotgun (WGS) entry which is preliminary data.</text>
</comment>
<reference evidence="2" key="1">
    <citation type="journal article" date="2014" name="Int. J. Syst. Evol. Microbiol.">
        <title>Complete genome of a new Firmicutes species belonging to the dominant human colonic microbiota ('Ruminococcus bicirculans') reveals two chromosomes and a selective capacity to utilize plant glucans.</title>
        <authorList>
            <consortium name="NISC Comparative Sequencing Program"/>
            <person name="Wegmann U."/>
            <person name="Louis P."/>
            <person name="Goesmann A."/>
            <person name="Henrissat B."/>
            <person name="Duncan S.H."/>
            <person name="Flint H.J."/>
        </authorList>
    </citation>
    <scope>NUCLEOTIDE SEQUENCE</scope>
    <source>
        <strain evidence="2">NBRC 107169</strain>
    </source>
</reference>
<keyword evidence="3" id="KW-1185">Reference proteome</keyword>
<accession>A0ABQ5UTE2</accession>
<feature type="chain" id="PRO_5046655994" description="PepSY domain-containing protein" evidence="1">
    <location>
        <begin position="30"/>
        <end position="109"/>
    </location>
</feature>
<sequence>MKAKILLRNLIASLLVVGVTLVAPNAVHAQAQKKCIPNEVIIPLVKSKKITSFAKIEKMLRLKKGTKIFGQQLCQVNGKYVYFFKVVDAYGRAKKFALHADDGTPYLSQ</sequence>
<keyword evidence="1" id="KW-0732">Signal</keyword>
<proteinExistence type="predicted"/>
<feature type="signal peptide" evidence="1">
    <location>
        <begin position="1"/>
        <end position="29"/>
    </location>
</feature>
<reference evidence="2" key="2">
    <citation type="submission" date="2023-01" db="EMBL/GenBank/DDBJ databases">
        <title>Draft genome sequence of Maritalea porphyrae strain NBRC 107169.</title>
        <authorList>
            <person name="Sun Q."/>
            <person name="Mori K."/>
        </authorList>
    </citation>
    <scope>NUCLEOTIDE SEQUENCE</scope>
    <source>
        <strain evidence="2">NBRC 107169</strain>
    </source>
</reference>
<evidence type="ECO:0000313" key="3">
    <source>
        <dbReference type="Proteomes" id="UP001161405"/>
    </source>
</evidence>
<organism evidence="2 3">
    <name type="scientific">Maritalea porphyrae</name>
    <dbReference type="NCBI Taxonomy" id="880732"/>
    <lineage>
        <taxon>Bacteria</taxon>
        <taxon>Pseudomonadati</taxon>
        <taxon>Pseudomonadota</taxon>
        <taxon>Alphaproteobacteria</taxon>
        <taxon>Hyphomicrobiales</taxon>
        <taxon>Devosiaceae</taxon>
        <taxon>Maritalea</taxon>
    </lineage>
</organism>